<dbReference type="Proteomes" id="UP000283895">
    <property type="component" value="Unassembled WGS sequence"/>
</dbReference>
<dbReference type="OrthoDB" id="10672360at2759"/>
<evidence type="ECO:0000313" key="3">
    <source>
        <dbReference type="Proteomes" id="UP000283895"/>
    </source>
</evidence>
<feature type="compositionally biased region" description="Basic and acidic residues" evidence="1">
    <location>
        <begin position="33"/>
        <end position="48"/>
    </location>
</feature>
<accession>A0A423W438</accession>
<feature type="compositionally biased region" description="Polar residues" evidence="1">
    <location>
        <begin position="313"/>
        <end position="322"/>
    </location>
</feature>
<feature type="region of interest" description="Disordered" evidence="1">
    <location>
        <begin position="122"/>
        <end position="144"/>
    </location>
</feature>
<evidence type="ECO:0000256" key="1">
    <source>
        <dbReference type="SAM" id="MobiDB-lite"/>
    </source>
</evidence>
<comment type="caution">
    <text evidence="2">The sequence shown here is derived from an EMBL/GenBank/DDBJ whole genome shotgun (WGS) entry which is preliminary data.</text>
</comment>
<feature type="compositionally biased region" description="Basic and acidic residues" evidence="1">
    <location>
        <begin position="514"/>
        <end position="535"/>
    </location>
</feature>
<keyword evidence="3" id="KW-1185">Reference proteome</keyword>
<feature type="region of interest" description="Disordered" evidence="1">
    <location>
        <begin position="391"/>
        <end position="592"/>
    </location>
</feature>
<dbReference type="EMBL" id="LKEA01000027">
    <property type="protein sequence ID" value="ROV98084.1"/>
    <property type="molecule type" value="Genomic_DNA"/>
</dbReference>
<feature type="compositionally biased region" description="Basic and acidic residues" evidence="1">
    <location>
        <begin position="554"/>
        <end position="564"/>
    </location>
</feature>
<feature type="compositionally biased region" description="Basic and acidic residues" evidence="1">
    <location>
        <begin position="462"/>
        <end position="494"/>
    </location>
</feature>
<feature type="region of interest" description="Disordered" evidence="1">
    <location>
        <begin position="1"/>
        <end position="107"/>
    </location>
</feature>
<feature type="compositionally biased region" description="Polar residues" evidence="1">
    <location>
        <begin position="50"/>
        <end position="89"/>
    </location>
</feature>
<protein>
    <submittedName>
        <fullName evidence="2">Uncharacterized protein</fullName>
    </submittedName>
</protein>
<gene>
    <name evidence="2" type="ORF">VMCG_06986</name>
</gene>
<proteinExistence type="predicted"/>
<name>A0A423W438_9PEZI</name>
<reference evidence="2 3" key="1">
    <citation type="submission" date="2015-09" db="EMBL/GenBank/DDBJ databases">
        <title>Host preference determinants of Valsa canker pathogens revealed by comparative genomics.</title>
        <authorList>
            <person name="Yin Z."/>
            <person name="Huang L."/>
        </authorList>
    </citation>
    <scope>NUCLEOTIDE SEQUENCE [LARGE SCALE GENOMIC DNA]</scope>
    <source>
        <strain evidence="2 3">03-1</strain>
    </source>
</reference>
<evidence type="ECO:0000313" key="2">
    <source>
        <dbReference type="EMBL" id="ROV98084.1"/>
    </source>
</evidence>
<sequence>MEPDGGGEILPTTATWNDNRTTERTKAVQPVEIKLENVEDQLDPKEYRTYSLQEPTISSRKATQKHQGNVGQSRTNSRPNWQPIDNANTQDREGKYNQPAEDGQEKSFEARSLEADIGHEDAGAAISPSNSDVATPRPGQEEPQSYIRLPSEKFRRHFSANSPSSYTVFDNAGSLSRIHDIEPEACAYIIKDGKGHPMPRSFNRGLGDRVLEMVGLWSSQKSLYRKLAFLSNDDMAALQTILTSQTRPWEKFNPQDHFFDDYANQGHYGKNDWNPFIWHEGPPSSPPKLNYRQDMKPSDYHEQGTLIPEEAQVTTSHGTRPTMSYALPPIPSRRPSLPYSVPETVRPTQERRTPYYPSHYDARPYDTKPDHLVDKPDSRVDQQINALLLEWTPASTTERPKETAYTEKSSYGDDSEDSIDSINTMLAKRNRETSEERRRKSRAKKVYIDHPDSSDTSSSRSGHLDYGPEKEIDQLQEYKNKAIQGDRREPDSLRRQPTVEAVSEEALPNNPGNDESRDAALAKGDDAPSSRDKGKQPLRQESLPLTGGASTPEWARKLVEETKAEPAPYSMKQPQGDVFHRVGGPQQRPSSYVFNRPTAVRQYSREFSSAWSHDERADKGVRGIIGTGVDQEFRLRRSRGSPELRKSGTF</sequence>
<feature type="region of interest" description="Disordered" evidence="1">
    <location>
        <begin position="313"/>
        <end position="376"/>
    </location>
</feature>
<feature type="compositionally biased region" description="Basic and acidic residues" evidence="1">
    <location>
        <begin position="360"/>
        <end position="376"/>
    </location>
</feature>
<dbReference type="AlphaFoldDB" id="A0A423W438"/>
<feature type="compositionally biased region" description="Basic and acidic residues" evidence="1">
    <location>
        <begin position="429"/>
        <end position="438"/>
    </location>
</feature>
<organism evidence="2 3">
    <name type="scientific">Cytospora schulzeri</name>
    <dbReference type="NCBI Taxonomy" id="448051"/>
    <lineage>
        <taxon>Eukaryota</taxon>
        <taxon>Fungi</taxon>
        <taxon>Dikarya</taxon>
        <taxon>Ascomycota</taxon>
        <taxon>Pezizomycotina</taxon>
        <taxon>Sordariomycetes</taxon>
        <taxon>Sordariomycetidae</taxon>
        <taxon>Diaporthales</taxon>
        <taxon>Cytosporaceae</taxon>
        <taxon>Cytospora</taxon>
    </lineage>
</organism>